<dbReference type="Pfam" id="PF23562">
    <property type="entry name" value="AMP-binding_C_3"/>
    <property type="match status" value="1"/>
</dbReference>
<dbReference type="GO" id="GO:0005783">
    <property type="term" value="C:endoplasmic reticulum"/>
    <property type="evidence" value="ECO:0007669"/>
    <property type="project" value="TreeGrafter"/>
</dbReference>
<organism evidence="5">
    <name type="scientific">marine metagenome</name>
    <dbReference type="NCBI Taxonomy" id="408172"/>
    <lineage>
        <taxon>unclassified sequences</taxon>
        <taxon>metagenomes</taxon>
        <taxon>ecological metagenomes</taxon>
    </lineage>
</organism>
<dbReference type="PROSITE" id="PS00455">
    <property type="entry name" value="AMP_BINDING"/>
    <property type="match status" value="1"/>
</dbReference>
<dbReference type="Gene3D" id="3.40.50.12780">
    <property type="entry name" value="N-terminal domain of ligase-like"/>
    <property type="match status" value="1"/>
</dbReference>
<dbReference type="InterPro" id="IPR042099">
    <property type="entry name" value="ANL_N_sf"/>
</dbReference>
<keyword evidence="3" id="KW-0443">Lipid metabolism</keyword>
<dbReference type="PANTHER" id="PTHR43272:SF32">
    <property type="entry name" value="AMP-DEPENDENT SYNTHETASE_LIGASE DOMAIN-CONTAINING PROTEIN"/>
    <property type="match status" value="1"/>
</dbReference>
<dbReference type="InterPro" id="IPR020845">
    <property type="entry name" value="AMP-binding_CS"/>
</dbReference>
<dbReference type="InterPro" id="IPR000873">
    <property type="entry name" value="AMP-dep_synth/lig_dom"/>
</dbReference>
<evidence type="ECO:0000259" key="4">
    <source>
        <dbReference type="Pfam" id="PF00501"/>
    </source>
</evidence>
<keyword evidence="2" id="KW-0276">Fatty acid metabolism</keyword>
<evidence type="ECO:0000256" key="3">
    <source>
        <dbReference type="ARBA" id="ARBA00023098"/>
    </source>
</evidence>
<dbReference type="AlphaFoldDB" id="A0A381VPY4"/>
<accession>A0A381VPY4</accession>
<keyword evidence="1" id="KW-0436">Ligase</keyword>
<dbReference type="Pfam" id="PF00501">
    <property type="entry name" value="AMP-binding"/>
    <property type="match status" value="1"/>
</dbReference>
<dbReference type="CDD" id="cd05907">
    <property type="entry name" value="VL_LC_FACS_like"/>
    <property type="match status" value="1"/>
</dbReference>
<name>A0A381VPY4_9ZZZZ</name>
<dbReference type="GO" id="GO:0004467">
    <property type="term" value="F:long-chain fatty acid-CoA ligase activity"/>
    <property type="evidence" value="ECO:0007669"/>
    <property type="project" value="TreeGrafter"/>
</dbReference>
<dbReference type="SUPFAM" id="SSF56801">
    <property type="entry name" value="Acetyl-CoA synthetase-like"/>
    <property type="match status" value="1"/>
</dbReference>
<dbReference type="EMBL" id="UINC01009454">
    <property type="protein sequence ID" value="SVA42396.1"/>
    <property type="molecule type" value="Genomic_DNA"/>
</dbReference>
<evidence type="ECO:0000256" key="1">
    <source>
        <dbReference type="ARBA" id="ARBA00022598"/>
    </source>
</evidence>
<gene>
    <name evidence="5" type="ORF">METZ01_LOCUS95250</name>
</gene>
<feature type="domain" description="AMP-dependent synthetase/ligase" evidence="4">
    <location>
        <begin position="10"/>
        <end position="424"/>
    </location>
</feature>
<sequence>MSFVTISEMFTQSVETFSKKDAYYEKINGEWKGFTYGDVDKLVGQFAAGLAHLGIQPGDKVAIQSTNCPRWAISDYAIACLGAVSVTVYPTLIPSQIKYILDDSDTVYVITENKEQTDKILSIINESNGLKGIIAMDDHSDPSSNIFSFSEILEKGDGYISENGFNLNESAKTAKPEDLLTIIYTSGTTGNPKGVMLTHKNLASNVLAISKAIEIRAIEVFLSFLPLSHVFERMSGHYTGFSKGGTTYYAESVDTVADNMIEVKPTVVIAVPRLYEKIHAKVLDKVSSDPPIRQKIFWWAIKVGKKAAKYLTRGQEPSGLLGLQFKIADKLVFSKLKDKVGGRLRCFISGGAPLSEGVGKFFASANIPILEGYGLTETSPVITCNREDLYKFGTVGKPIEGVEVKIAEDGEVLCRGDNVMIGYYKNPEGTKEVFDDDGWFKTGDIGDFDDEDGYLRITDRKKSILVTSGGKNVAPAPLELALGLSKYIEQCLVIGDRRNFIAALIVPSFEILNSWAEENDIKVKDPKNLCENPVVKDLFEKEVSTVMESFSRYERVKKVALLDREWTIESGELTPKLSVKRKVVVKNCAEVIDKLYSAKPTDQLKKTND</sequence>
<evidence type="ECO:0000256" key="2">
    <source>
        <dbReference type="ARBA" id="ARBA00022832"/>
    </source>
</evidence>
<protein>
    <recommendedName>
        <fullName evidence="4">AMP-dependent synthetase/ligase domain-containing protein</fullName>
    </recommendedName>
</protein>
<dbReference type="GO" id="GO:0016020">
    <property type="term" value="C:membrane"/>
    <property type="evidence" value="ECO:0007669"/>
    <property type="project" value="TreeGrafter"/>
</dbReference>
<evidence type="ECO:0000313" key="5">
    <source>
        <dbReference type="EMBL" id="SVA42396.1"/>
    </source>
</evidence>
<reference evidence="5" key="1">
    <citation type="submission" date="2018-05" db="EMBL/GenBank/DDBJ databases">
        <authorList>
            <person name="Lanie J.A."/>
            <person name="Ng W.-L."/>
            <person name="Kazmierczak K.M."/>
            <person name="Andrzejewski T.M."/>
            <person name="Davidsen T.M."/>
            <person name="Wayne K.J."/>
            <person name="Tettelin H."/>
            <person name="Glass J.I."/>
            <person name="Rusch D."/>
            <person name="Podicherti R."/>
            <person name="Tsui H.-C.T."/>
            <person name="Winkler M.E."/>
        </authorList>
    </citation>
    <scope>NUCLEOTIDE SEQUENCE</scope>
</reference>
<dbReference type="PANTHER" id="PTHR43272">
    <property type="entry name" value="LONG-CHAIN-FATTY-ACID--COA LIGASE"/>
    <property type="match status" value="1"/>
</dbReference>
<proteinExistence type="predicted"/>